<sequence>MYNGQLFFYGQDKDKIPYMNKLYTCRVENKLHTSTISNYFLWSGQAQNPKH</sequence>
<evidence type="ECO:0000313" key="1">
    <source>
        <dbReference type="EMBL" id="JAE25523.1"/>
    </source>
</evidence>
<reference evidence="1" key="2">
    <citation type="journal article" date="2015" name="Data Brief">
        <title>Shoot transcriptome of the giant reed, Arundo donax.</title>
        <authorList>
            <person name="Barrero R.A."/>
            <person name="Guerrero F.D."/>
            <person name="Moolhuijzen P."/>
            <person name="Goolsby J.A."/>
            <person name="Tidwell J."/>
            <person name="Bellgard S.E."/>
            <person name="Bellgard M.I."/>
        </authorList>
    </citation>
    <scope>NUCLEOTIDE SEQUENCE</scope>
    <source>
        <tissue evidence="1">Shoot tissue taken approximately 20 cm above the soil surface</tissue>
    </source>
</reference>
<accession>A0A0A9GY71</accession>
<dbReference type="AlphaFoldDB" id="A0A0A9GY71"/>
<protein>
    <submittedName>
        <fullName evidence="1">Uncharacterized protein</fullName>
    </submittedName>
</protein>
<proteinExistence type="predicted"/>
<name>A0A0A9GY71_ARUDO</name>
<dbReference type="EMBL" id="GBRH01172373">
    <property type="protein sequence ID" value="JAE25523.1"/>
    <property type="molecule type" value="Transcribed_RNA"/>
</dbReference>
<reference evidence="1" key="1">
    <citation type="submission" date="2014-09" db="EMBL/GenBank/DDBJ databases">
        <authorList>
            <person name="Magalhaes I.L.F."/>
            <person name="Oliveira U."/>
            <person name="Santos F.R."/>
            <person name="Vidigal T.H.D.A."/>
            <person name="Brescovit A.D."/>
            <person name="Santos A.J."/>
        </authorList>
    </citation>
    <scope>NUCLEOTIDE SEQUENCE</scope>
    <source>
        <tissue evidence="1">Shoot tissue taken approximately 20 cm above the soil surface</tissue>
    </source>
</reference>
<organism evidence="1">
    <name type="scientific">Arundo donax</name>
    <name type="common">Giant reed</name>
    <name type="synonym">Donax arundinaceus</name>
    <dbReference type="NCBI Taxonomy" id="35708"/>
    <lineage>
        <taxon>Eukaryota</taxon>
        <taxon>Viridiplantae</taxon>
        <taxon>Streptophyta</taxon>
        <taxon>Embryophyta</taxon>
        <taxon>Tracheophyta</taxon>
        <taxon>Spermatophyta</taxon>
        <taxon>Magnoliopsida</taxon>
        <taxon>Liliopsida</taxon>
        <taxon>Poales</taxon>
        <taxon>Poaceae</taxon>
        <taxon>PACMAD clade</taxon>
        <taxon>Arundinoideae</taxon>
        <taxon>Arundineae</taxon>
        <taxon>Arundo</taxon>
    </lineage>
</organism>